<gene>
    <name evidence="10" type="ORF">OXH55_08860</name>
</gene>
<feature type="transmembrane region" description="Helical" evidence="7">
    <location>
        <begin position="21"/>
        <end position="42"/>
    </location>
</feature>
<comment type="caution">
    <text evidence="10">The sequence shown here is derived from an EMBL/GenBank/DDBJ whole genome shotgun (WGS) entry which is preliminary data.</text>
</comment>
<evidence type="ECO:0000259" key="8">
    <source>
        <dbReference type="Pfam" id="PF02687"/>
    </source>
</evidence>
<evidence type="ECO:0000256" key="5">
    <source>
        <dbReference type="ARBA" id="ARBA00023136"/>
    </source>
</evidence>
<dbReference type="InterPro" id="IPR050250">
    <property type="entry name" value="Macrolide_Exporter_MacB"/>
</dbReference>
<evidence type="ECO:0000256" key="6">
    <source>
        <dbReference type="ARBA" id="ARBA00038076"/>
    </source>
</evidence>
<evidence type="ECO:0000256" key="7">
    <source>
        <dbReference type="SAM" id="Phobius"/>
    </source>
</evidence>
<keyword evidence="11" id="KW-1185">Reference proteome</keyword>
<dbReference type="PANTHER" id="PTHR30572:SF4">
    <property type="entry name" value="ABC TRANSPORTER PERMEASE YTRF"/>
    <property type="match status" value="1"/>
</dbReference>
<evidence type="ECO:0000313" key="10">
    <source>
        <dbReference type="EMBL" id="MCY6370739.1"/>
    </source>
</evidence>
<feature type="domain" description="MacB-like periplasmic core" evidence="9">
    <location>
        <begin position="21"/>
        <end position="241"/>
    </location>
</feature>
<evidence type="ECO:0000256" key="4">
    <source>
        <dbReference type="ARBA" id="ARBA00022989"/>
    </source>
</evidence>
<dbReference type="Pfam" id="PF02687">
    <property type="entry name" value="FtsX"/>
    <property type="match status" value="1"/>
</dbReference>
<keyword evidence="3 7" id="KW-0812">Transmembrane</keyword>
<evidence type="ECO:0000256" key="1">
    <source>
        <dbReference type="ARBA" id="ARBA00004651"/>
    </source>
</evidence>
<sequence>MNFFENCKMAFECIKGNKMRSFLTMLGIIIGISSVIAIVAIGQGARIAIIGQFEKIGAFAVEIKVKSSGDKSDYFTVKDVEKIKEVLQDVKYISPLYQKMGKISSDIKSKRAYISGGNEELAYIDNEEIIYGRYFSNKEYLEGKAVGVLNEEAAKSLFGYPNVVGKTVKLGNDSITKKVTIIGVKKGISGILRGRDNDELPAFVSIPVTLMGELYPYRFAIGNIKIAASSKEETENVSKAAIDVLEVRHNNKGKEIYSAESIMKQLEQVNRVLSIFTTFVGAVAGISLIVGGIGVMNIMLVSVTERTREIGIRKALGATTSMILIQFLTESVIISVIGGTIGMITGIVGAELIGNVAGITPELSTKVIIGTILFSSIIGIFFGIYPAKKAASLNPIDALRYE</sequence>
<name>A0ABT4CRX7_9CLOT</name>
<keyword evidence="4 7" id="KW-1133">Transmembrane helix</keyword>
<evidence type="ECO:0000256" key="3">
    <source>
        <dbReference type="ARBA" id="ARBA00022692"/>
    </source>
</evidence>
<protein>
    <submittedName>
        <fullName evidence="10">ABC transporter permease</fullName>
    </submittedName>
</protein>
<accession>A0ABT4CRX7</accession>
<dbReference type="InterPro" id="IPR025857">
    <property type="entry name" value="MacB_PCD"/>
</dbReference>
<reference evidence="10" key="1">
    <citation type="submission" date="2022-12" db="EMBL/GenBank/DDBJ databases">
        <authorList>
            <person name="Wang J."/>
        </authorList>
    </citation>
    <scope>NUCLEOTIDE SEQUENCE</scope>
    <source>
        <strain evidence="10">HY-42-06</strain>
    </source>
</reference>
<proteinExistence type="inferred from homology"/>
<dbReference type="Proteomes" id="UP001079657">
    <property type="component" value="Unassembled WGS sequence"/>
</dbReference>
<evidence type="ECO:0000256" key="2">
    <source>
        <dbReference type="ARBA" id="ARBA00022475"/>
    </source>
</evidence>
<feature type="domain" description="ABC3 transporter permease C-terminal" evidence="8">
    <location>
        <begin position="282"/>
        <end position="395"/>
    </location>
</feature>
<organism evidence="10 11">
    <name type="scientific">Clostridium ganghwense</name>
    <dbReference type="NCBI Taxonomy" id="312089"/>
    <lineage>
        <taxon>Bacteria</taxon>
        <taxon>Bacillati</taxon>
        <taxon>Bacillota</taxon>
        <taxon>Clostridia</taxon>
        <taxon>Eubacteriales</taxon>
        <taxon>Clostridiaceae</taxon>
        <taxon>Clostridium</taxon>
    </lineage>
</organism>
<evidence type="ECO:0000259" key="9">
    <source>
        <dbReference type="Pfam" id="PF12704"/>
    </source>
</evidence>
<dbReference type="PANTHER" id="PTHR30572">
    <property type="entry name" value="MEMBRANE COMPONENT OF TRANSPORTER-RELATED"/>
    <property type="match status" value="1"/>
</dbReference>
<comment type="subcellular location">
    <subcellularLocation>
        <location evidence="1">Cell membrane</location>
        <topology evidence="1">Multi-pass membrane protein</topology>
    </subcellularLocation>
</comment>
<feature type="transmembrane region" description="Helical" evidence="7">
    <location>
        <begin position="322"/>
        <end position="347"/>
    </location>
</feature>
<feature type="transmembrane region" description="Helical" evidence="7">
    <location>
        <begin position="272"/>
        <end position="301"/>
    </location>
</feature>
<keyword evidence="2" id="KW-1003">Cell membrane</keyword>
<feature type="transmembrane region" description="Helical" evidence="7">
    <location>
        <begin position="367"/>
        <end position="385"/>
    </location>
</feature>
<evidence type="ECO:0000313" key="11">
    <source>
        <dbReference type="Proteomes" id="UP001079657"/>
    </source>
</evidence>
<dbReference type="EMBL" id="JAPQES010000002">
    <property type="protein sequence ID" value="MCY6370739.1"/>
    <property type="molecule type" value="Genomic_DNA"/>
</dbReference>
<dbReference type="RefSeq" id="WP_268049566.1">
    <property type="nucleotide sequence ID" value="NZ_JAPQES010000002.1"/>
</dbReference>
<dbReference type="InterPro" id="IPR003838">
    <property type="entry name" value="ABC3_permease_C"/>
</dbReference>
<dbReference type="Pfam" id="PF12704">
    <property type="entry name" value="MacB_PCD"/>
    <property type="match status" value="1"/>
</dbReference>
<comment type="similarity">
    <text evidence="6">Belongs to the ABC-4 integral membrane protein family.</text>
</comment>
<keyword evidence="5 7" id="KW-0472">Membrane</keyword>